<keyword evidence="2" id="KW-1185">Reference proteome</keyword>
<evidence type="ECO:0000313" key="1">
    <source>
        <dbReference type="EMBL" id="CAE6690527.1"/>
    </source>
</evidence>
<reference evidence="1 2" key="1">
    <citation type="submission" date="2021-02" db="EMBL/GenBank/DDBJ databases">
        <authorList>
            <person name="Vanwijnsberghe S."/>
        </authorList>
    </citation>
    <scope>NUCLEOTIDE SEQUENCE [LARGE SCALE GENOMIC DNA]</scope>
    <source>
        <strain evidence="1 2">LMG 31837</strain>
    </source>
</reference>
<gene>
    <name evidence="1" type="ORF">R69888_00211</name>
</gene>
<name>A0ABM8QD17_9BURK</name>
<sequence length="61" mass="6295">MYAWSDVANQLLRDDGGVTSIEYPLIGSPIAVTILGAVATPGSSAGNLHQRIATRIATARG</sequence>
<comment type="caution">
    <text evidence="1">The sequence shown here is derived from an EMBL/GenBank/DDBJ whole genome shotgun (WGS) entry which is preliminary data.</text>
</comment>
<dbReference type="RefSeq" id="WP_211608737.1">
    <property type="nucleotide sequence ID" value="NZ_CAJNBK010000001.1"/>
</dbReference>
<dbReference type="Proteomes" id="UP000672526">
    <property type="component" value="Unassembled WGS sequence"/>
</dbReference>
<accession>A0ABM8QD17</accession>
<protein>
    <submittedName>
        <fullName evidence="1">Uncharacterized protein</fullName>
    </submittedName>
</protein>
<evidence type="ECO:0000313" key="2">
    <source>
        <dbReference type="Proteomes" id="UP000672526"/>
    </source>
</evidence>
<organism evidence="1 2">
    <name type="scientific">Paraburkholderia haematera</name>
    <dbReference type="NCBI Taxonomy" id="2793077"/>
    <lineage>
        <taxon>Bacteria</taxon>
        <taxon>Pseudomonadati</taxon>
        <taxon>Pseudomonadota</taxon>
        <taxon>Betaproteobacteria</taxon>
        <taxon>Burkholderiales</taxon>
        <taxon>Burkholderiaceae</taxon>
        <taxon>Paraburkholderia</taxon>
    </lineage>
</organism>
<proteinExistence type="predicted"/>
<dbReference type="EMBL" id="CAJNBK010000001">
    <property type="protein sequence ID" value="CAE6690527.1"/>
    <property type="molecule type" value="Genomic_DNA"/>
</dbReference>